<keyword evidence="6" id="KW-0804">Transcription</keyword>
<name>A0A1G4JU79_9SACH</name>
<dbReference type="GO" id="GO:0005634">
    <property type="term" value="C:nucleus"/>
    <property type="evidence" value="ECO:0007669"/>
    <property type="project" value="UniProtKB-SubCell"/>
</dbReference>
<dbReference type="PANTHER" id="PTHR46910">
    <property type="entry name" value="TRANSCRIPTION FACTOR PDR1"/>
    <property type="match status" value="1"/>
</dbReference>
<dbReference type="InterPro" id="IPR036864">
    <property type="entry name" value="Zn2-C6_fun-type_DNA-bd_sf"/>
</dbReference>
<feature type="compositionally biased region" description="Polar residues" evidence="8">
    <location>
        <begin position="95"/>
        <end position="106"/>
    </location>
</feature>
<dbReference type="PROSITE" id="PS00463">
    <property type="entry name" value="ZN2_CY6_FUNGAL_1"/>
    <property type="match status" value="1"/>
</dbReference>
<dbReference type="AlphaFoldDB" id="A0A1G4JU79"/>
<dbReference type="EMBL" id="LT598451">
    <property type="protein sequence ID" value="SCU94494.1"/>
    <property type="molecule type" value="Genomic_DNA"/>
</dbReference>
<dbReference type="InterPro" id="IPR001138">
    <property type="entry name" value="Zn2Cys6_DnaBD"/>
</dbReference>
<evidence type="ECO:0000313" key="10">
    <source>
        <dbReference type="EMBL" id="SCU94494.1"/>
    </source>
</evidence>
<evidence type="ECO:0000256" key="4">
    <source>
        <dbReference type="ARBA" id="ARBA00023015"/>
    </source>
</evidence>
<dbReference type="GO" id="GO:0008270">
    <property type="term" value="F:zinc ion binding"/>
    <property type="evidence" value="ECO:0007669"/>
    <property type="project" value="InterPro"/>
</dbReference>
<dbReference type="GO" id="GO:0003677">
    <property type="term" value="F:DNA binding"/>
    <property type="evidence" value="ECO:0007669"/>
    <property type="project" value="UniProtKB-KW"/>
</dbReference>
<evidence type="ECO:0000313" key="11">
    <source>
        <dbReference type="Proteomes" id="UP000189911"/>
    </source>
</evidence>
<dbReference type="CDD" id="cd00067">
    <property type="entry name" value="GAL4"/>
    <property type="match status" value="1"/>
</dbReference>
<protein>
    <submittedName>
        <fullName evidence="10">LANO_0E06942g1_1</fullName>
    </submittedName>
</protein>
<evidence type="ECO:0000256" key="5">
    <source>
        <dbReference type="ARBA" id="ARBA00023125"/>
    </source>
</evidence>
<feature type="region of interest" description="Disordered" evidence="8">
    <location>
        <begin position="91"/>
        <end position="133"/>
    </location>
</feature>
<keyword evidence="3" id="KW-0862">Zinc</keyword>
<dbReference type="PROSITE" id="PS50048">
    <property type="entry name" value="ZN2_CY6_FUNGAL_2"/>
    <property type="match status" value="1"/>
</dbReference>
<dbReference type="PANTHER" id="PTHR46910:SF37">
    <property type="entry name" value="ZN(II)2CYS6 TRANSCRIPTION FACTOR (EUROFUNG)"/>
    <property type="match status" value="1"/>
</dbReference>
<dbReference type="Pfam" id="PF00172">
    <property type="entry name" value="Zn_clus"/>
    <property type="match status" value="1"/>
</dbReference>
<keyword evidence="7" id="KW-0539">Nucleus</keyword>
<evidence type="ECO:0000256" key="1">
    <source>
        <dbReference type="ARBA" id="ARBA00004123"/>
    </source>
</evidence>
<dbReference type="SMART" id="SM00906">
    <property type="entry name" value="Fungal_trans"/>
    <property type="match status" value="1"/>
</dbReference>
<dbReference type="InterPro" id="IPR050987">
    <property type="entry name" value="AtrR-like"/>
</dbReference>
<dbReference type="OrthoDB" id="5600212at2759"/>
<feature type="domain" description="Zn(2)-C6 fungal-type" evidence="9">
    <location>
        <begin position="13"/>
        <end position="42"/>
    </location>
</feature>
<keyword evidence="5" id="KW-0238">DNA-binding</keyword>
<dbReference type="GO" id="GO:0045944">
    <property type="term" value="P:positive regulation of transcription by RNA polymerase II"/>
    <property type="evidence" value="ECO:0007669"/>
    <property type="project" value="UniProtKB-ARBA"/>
</dbReference>
<organism evidence="10 11">
    <name type="scientific">Lachancea nothofagi CBS 11611</name>
    <dbReference type="NCBI Taxonomy" id="1266666"/>
    <lineage>
        <taxon>Eukaryota</taxon>
        <taxon>Fungi</taxon>
        <taxon>Dikarya</taxon>
        <taxon>Ascomycota</taxon>
        <taxon>Saccharomycotina</taxon>
        <taxon>Saccharomycetes</taxon>
        <taxon>Saccharomycetales</taxon>
        <taxon>Saccharomycetaceae</taxon>
        <taxon>Lachancea</taxon>
    </lineage>
</organism>
<dbReference type="Pfam" id="PF04082">
    <property type="entry name" value="Fungal_trans"/>
    <property type="match status" value="1"/>
</dbReference>
<keyword evidence="2" id="KW-0479">Metal-binding</keyword>
<dbReference type="GO" id="GO:0000981">
    <property type="term" value="F:DNA-binding transcription factor activity, RNA polymerase II-specific"/>
    <property type="evidence" value="ECO:0007669"/>
    <property type="project" value="InterPro"/>
</dbReference>
<reference evidence="11" key="1">
    <citation type="submission" date="2016-03" db="EMBL/GenBank/DDBJ databases">
        <authorList>
            <person name="Devillers Hugo."/>
        </authorList>
    </citation>
    <scope>NUCLEOTIDE SEQUENCE [LARGE SCALE GENOMIC DNA]</scope>
</reference>
<evidence type="ECO:0000256" key="7">
    <source>
        <dbReference type="ARBA" id="ARBA00023242"/>
    </source>
</evidence>
<dbReference type="InterPro" id="IPR007219">
    <property type="entry name" value="XnlR_reg_dom"/>
</dbReference>
<evidence type="ECO:0000256" key="3">
    <source>
        <dbReference type="ARBA" id="ARBA00022833"/>
    </source>
</evidence>
<gene>
    <name evidence="10" type="ORF">LANO_0E06942G</name>
</gene>
<sequence>MDDEQQRKRVSKACDACRSKKVKCDGEEPCFNCTKSSGTCTYARVVKARRKPPTRVSNRKILADLSDRLSRLEDVLIQLRDGPLRTETVAIYHNGGSSSPNSDHFQSGSKGSSSYSEADSGSETSESETEAISQNAKFVQYSPKSPEIVQLPTADDQILKSDNNIFKSGVAYTPTNISAKENVHSPQYLSAGDGFLGAYSAFSMFSPKGMQWVHEKLSGDPEILATLLQIKTAICYDNFKDFNHYFEKIGIIDTYDFPASEVCETLFQAFTNYAAPIAPIEIKSEIPGVKEKFELSPRTLNFSELFFVGVVLLIGATVQCQLCSLSNQNPSRWLMVQTQMMLKTLQLYQQTSLAHSSDTLLYIKGVLLFCWQIENSSTPQLGYLLLSTAVRLAMEIGLHLRETYFGISDPKEALKRQSLWLNLYRYDIYLSIRTGKPTSIHEGDTSSLNDWDYYQYMDTYRRGVKFDLQRCPNFHETTNWLTDLDSYLHAFCCESMENLNFALQYYELKLVQYSSKCYRYLLTCRALAENDYKHRLVLVEKLNAELNEWQANLPDFLQPKSDLNTLSKLDIALDGLPERSSGSAAWSYIDTSPAFLRSRILNMHLEYYLSMLYTNCVLNRIPWFSDHSSRCPTKAFAQKTVINKEKCAFAARMMLKIGKIIIESSDPNISLKGNVFYSYFSGFLNLLYRCIEDPSAAKEDLLLLYETTMVMVGATKLQRNPYSLKWTIVGFTCLSLLKVLVVTYEAETKDKSLAIDLDLIQKDISNLQTLLEIQPKETLTQLRIIDEFHNNLKPSMSENFAHAKPENGASGALNIWFEELPKTTTLESENLTSSGETNEALGSSLNDIYSLAPNRGDPNELPLGSQDFDFMQFFSAGDPELELPSIFHF</sequence>
<evidence type="ECO:0000256" key="6">
    <source>
        <dbReference type="ARBA" id="ARBA00023163"/>
    </source>
</evidence>
<dbReference type="Proteomes" id="UP000189911">
    <property type="component" value="Chromosome E"/>
</dbReference>
<accession>A0A1G4JU79</accession>
<keyword evidence="11" id="KW-1185">Reference proteome</keyword>
<dbReference type="GO" id="GO:0006351">
    <property type="term" value="P:DNA-templated transcription"/>
    <property type="evidence" value="ECO:0007669"/>
    <property type="project" value="InterPro"/>
</dbReference>
<dbReference type="SMART" id="SM00066">
    <property type="entry name" value="GAL4"/>
    <property type="match status" value="1"/>
</dbReference>
<proteinExistence type="predicted"/>
<keyword evidence="4" id="KW-0805">Transcription regulation</keyword>
<dbReference type="Gene3D" id="4.10.240.10">
    <property type="entry name" value="Zn(2)-C6 fungal-type DNA-binding domain"/>
    <property type="match status" value="1"/>
</dbReference>
<dbReference type="CDD" id="cd12148">
    <property type="entry name" value="fungal_TF_MHR"/>
    <property type="match status" value="1"/>
</dbReference>
<evidence type="ECO:0000259" key="9">
    <source>
        <dbReference type="PROSITE" id="PS50048"/>
    </source>
</evidence>
<dbReference type="SUPFAM" id="SSF57701">
    <property type="entry name" value="Zn2/Cys6 DNA-binding domain"/>
    <property type="match status" value="1"/>
</dbReference>
<evidence type="ECO:0000256" key="2">
    <source>
        <dbReference type="ARBA" id="ARBA00022723"/>
    </source>
</evidence>
<comment type="subcellular location">
    <subcellularLocation>
        <location evidence="1">Nucleus</location>
    </subcellularLocation>
</comment>
<feature type="compositionally biased region" description="Low complexity" evidence="8">
    <location>
        <begin position="107"/>
        <end position="124"/>
    </location>
</feature>
<evidence type="ECO:0000256" key="8">
    <source>
        <dbReference type="SAM" id="MobiDB-lite"/>
    </source>
</evidence>